<dbReference type="InterPro" id="IPR036298">
    <property type="entry name" value="Chalcone_isomerase_sf"/>
</dbReference>
<evidence type="ECO:0000313" key="2">
    <source>
        <dbReference type="Proteomes" id="UP000198406"/>
    </source>
</evidence>
<dbReference type="OrthoDB" id="18193at2759"/>
<accession>A0A1Z5K339</accession>
<evidence type="ECO:0000313" key="1">
    <source>
        <dbReference type="EMBL" id="GAX20670.1"/>
    </source>
</evidence>
<dbReference type="SUPFAM" id="SSF54626">
    <property type="entry name" value="Chalcone isomerase"/>
    <property type="match status" value="1"/>
</dbReference>
<dbReference type="Gene3D" id="3.50.70.10">
    <property type="match status" value="1"/>
</dbReference>
<proteinExistence type="predicted"/>
<dbReference type="EMBL" id="BDSP01000151">
    <property type="protein sequence ID" value="GAX20670.1"/>
    <property type="molecule type" value="Genomic_DNA"/>
</dbReference>
<sequence>MFTARSTRFLGRKFLHSSAFRHNNHNQLWLAAAGVSTMAVVAWQTNPDSYYNSILSPTLYRTSCDIISAGTPIKEAATGILFPQLCNGMFFAGCGVRVKYGFVKVYAVATYVDPVALGAVKHSPAAVEEALLDPTYPRTIKIILNRNLSSEKFTAAIVEALQPRMMGVDLDKLEAFQKLMPPVELIPGAEVEMTIRGDTLLFKNPTGGVGTIHSLTLTKALCDVYYGKQCVSPGHKEQVLAGIAKL</sequence>
<dbReference type="PANTHER" id="PTHR47698">
    <property type="entry name" value="FATTY-ACID-BINDING PROTEIN 3, CHLOROPLASTIC"/>
    <property type="match status" value="1"/>
</dbReference>
<reference evidence="1 2" key="1">
    <citation type="journal article" date="2015" name="Plant Cell">
        <title>Oil accumulation by the oleaginous diatom Fistulifera solaris as revealed by the genome and transcriptome.</title>
        <authorList>
            <person name="Tanaka T."/>
            <person name="Maeda Y."/>
            <person name="Veluchamy A."/>
            <person name="Tanaka M."/>
            <person name="Abida H."/>
            <person name="Marechal E."/>
            <person name="Bowler C."/>
            <person name="Muto M."/>
            <person name="Sunaga Y."/>
            <person name="Tanaka M."/>
            <person name="Yoshino T."/>
            <person name="Taniguchi T."/>
            <person name="Fukuda Y."/>
            <person name="Nemoto M."/>
            <person name="Matsumoto M."/>
            <person name="Wong P.S."/>
            <person name="Aburatani S."/>
            <person name="Fujibuchi W."/>
        </authorList>
    </citation>
    <scope>NUCLEOTIDE SEQUENCE [LARGE SCALE GENOMIC DNA]</scope>
    <source>
        <strain evidence="1 2">JPCC DA0580</strain>
    </source>
</reference>
<dbReference type="GO" id="GO:0016872">
    <property type="term" value="F:intramolecular lyase activity"/>
    <property type="evidence" value="ECO:0007669"/>
    <property type="project" value="InterPro"/>
</dbReference>
<keyword evidence="2" id="KW-1185">Reference proteome</keyword>
<dbReference type="AlphaFoldDB" id="A0A1Z5K339"/>
<name>A0A1Z5K339_FISSO</name>
<gene>
    <name evidence="1" type="ORF">FisN_32Hh059</name>
</gene>
<organism evidence="1 2">
    <name type="scientific">Fistulifera solaris</name>
    <name type="common">Oleaginous diatom</name>
    <dbReference type="NCBI Taxonomy" id="1519565"/>
    <lineage>
        <taxon>Eukaryota</taxon>
        <taxon>Sar</taxon>
        <taxon>Stramenopiles</taxon>
        <taxon>Ochrophyta</taxon>
        <taxon>Bacillariophyta</taxon>
        <taxon>Bacillariophyceae</taxon>
        <taxon>Bacillariophycidae</taxon>
        <taxon>Naviculales</taxon>
        <taxon>Naviculaceae</taxon>
        <taxon>Fistulifera</taxon>
    </lineage>
</organism>
<dbReference type="InParanoid" id="A0A1Z5K339"/>
<comment type="caution">
    <text evidence="1">The sequence shown here is derived from an EMBL/GenBank/DDBJ whole genome shotgun (WGS) entry which is preliminary data.</text>
</comment>
<dbReference type="InterPro" id="IPR016088">
    <property type="entry name" value="Chalcone_isomerase_3-sand"/>
</dbReference>
<protein>
    <submittedName>
        <fullName evidence="1">Uncharacterized protein</fullName>
    </submittedName>
</protein>
<dbReference type="Proteomes" id="UP000198406">
    <property type="component" value="Unassembled WGS sequence"/>
</dbReference>
<dbReference type="PANTHER" id="PTHR47698:SF2">
    <property type="entry name" value="FATTY-ACID-BINDING PROTEIN 3, CHLOROPLASTIC"/>
    <property type="match status" value="1"/>
</dbReference>